<name>A0A0A0LIF9_CUCSA</name>
<dbReference type="Proteomes" id="UP000029981">
    <property type="component" value="Chromosome 2"/>
</dbReference>
<keyword evidence="2" id="KW-1185">Reference proteome</keyword>
<accession>A0A0A0LIF9</accession>
<evidence type="ECO:0000313" key="1">
    <source>
        <dbReference type="EMBL" id="KGN60834.1"/>
    </source>
</evidence>
<dbReference type="AlphaFoldDB" id="A0A0A0LIF9"/>
<reference evidence="1 2" key="2">
    <citation type="journal article" date="2009" name="PLoS ONE">
        <title>An integrated genetic and cytogenetic map of the cucumber genome.</title>
        <authorList>
            <person name="Ren Y."/>
            <person name="Zhang Z."/>
            <person name="Liu J."/>
            <person name="Staub J.E."/>
            <person name="Han Y."/>
            <person name="Cheng Z."/>
            <person name="Li X."/>
            <person name="Lu J."/>
            <person name="Miao H."/>
            <person name="Kang H."/>
            <person name="Xie B."/>
            <person name="Gu X."/>
            <person name="Wang X."/>
            <person name="Du Y."/>
            <person name="Jin W."/>
            <person name="Huang S."/>
        </authorList>
    </citation>
    <scope>NUCLEOTIDE SEQUENCE [LARGE SCALE GENOMIC DNA]</scope>
    <source>
        <strain evidence="2">cv. 9930</strain>
    </source>
</reference>
<gene>
    <name evidence="1" type="ORF">Csa_2G012650</name>
</gene>
<sequence>MRTRTEILKGTPLLKPAFYHPCTVVHFFILFEYKSREIKAHFFCPALGFSDKLSLEVFVIWVSVCCENHQHFDCFL</sequence>
<dbReference type="EMBL" id="CM002923">
    <property type="protein sequence ID" value="KGN60834.1"/>
    <property type="molecule type" value="Genomic_DNA"/>
</dbReference>
<reference evidence="1 2" key="3">
    <citation type="journal article" date="2010" name="BMC Genomics">
        <title>Transcriptome sequencing and comparative analysis of cucumber flowers with different sex types.</title>
        <authorList>
            <person name="Guo S."/>
            <person name="Zheng Y."/>
            <person name="Joung J.G."/>
            <person name="Liu S."/>
            <person name="Zhang Z."/>
            <person name="Crasta O.R."/>
            <person name="Sobral B.W."/>
            <person name="Xu Y."/>
            <person name="Huang S."/>
            <person name="Fei Z."/>
        </authorList>
    </citation>
    <scope>NUCLEOTIDE SEQUENCE [LARGE SCALE GENOMIC DNA]</scope>
    <source>
        <strain evidence="2">cv. 9930</strain>
    </source>
</reference>
<protein>
    <submittedName>
        <fullName evidence="1">Uncharacterized protein</fullName>
    </submittedName>
</protein>
<reference evidence="1 2" key="1">
    <citation type="journal article" date="2009" name="Nat. Genet.">
        <title>The genome of the cucumber, Cucumis sativus L.</title>
        <authorList>
            <person name="Huang S."/>
            <person name="Li R."/>
            <person name="Zhang Z."/>
            <person name="Li L."/>
            <person name="Gu X."/>
            <person name="Fan W."/>
            <person name="Lucas W.J."/>
            <person name="Wang X."/>
            <person name="Xie B."/>
            <person name="Ni P."/>
            <person name="Ren Y."/>
            <person name="Zhu H."/>
            <person name="Li J."/>
            <person name="Lin K."/>
            <person name="Jin W."/>
            <person name="Fei Z."/>
            <person name="Li G."/>
            <person name="Staub J."/>
            <person name="Kilian A."/>
            <person name="van der Vossen E.A."/>
            <person name="Wu Y."/>
            <person name="Guo J."/>
            <person name="He J."/>
            <person name="Jia Z."/>
            <person name="Ren Y."/>
            <person name="Tian G."/>
            <person name="Lu Y."/>
            <person name="Ruan J."/>
            <person name="Qian W."/>
            <person name="Wang M."/>
            <person name="Huang Q."/>
            <person name="Li B."/>
            <person name="Xuan Z."/>
            <person name="Cao J."/>
            <person name="Asan"/>
            <person name="Wu Z."/>
            <person name="Zhang J."/>
            <person name="Cai Q."/>
            <person name="Bai Y."/>
            <person name="Zhao B."/>
            <person name="Han Y."/>
            <person name="Li Y."/>
            <person name="Li X."/>
            <person name="Wang S."/>
            <person name="Shi Q."/>
            <person name="Liu S."/>
            <person name="Cho W.K."/>
            <person name="Kim J.Y."/>
            <person name="Xu Y."/>
            <person name="Heller-Uszynska K."/>
            <person name="Miao H."/>
            <person name="Cheng Z."/>
            <person name="Zhang S."/>
            <person name="Wu J."/>
            <person name="Yang Y."/>
            <person name="Kang H."/>
            <person name="Li M."/>
            <person name="Liang H."/>
            <person name="Ren X."/>
            <person name="Shi Z."/>
            <person name="Wen M."/>
            <person name="Jian M."/>
            <person name="Yang H."/>
            <person name="Zhang G."/>
            <person name="Yang Z."/>
            <person name="Chen R."/>
            <person name="Liu S."/>
            <person name="Li J."/>
            <person name="Ma L."/>
            <person name="Liu H."/>
            <person name="Zhou Y."/>
            <person name="Zhao J."/>
            <person name="Fang X."/>
            <person name="Li G."/>
            <person name="Fang L."/>
            <person name="Li Y."/>
            <person name="Liu D."/>
            <person name="Zheng H."/>
            <person name="Zhang Y."/>
            <person name="Qin N."/>
            <person name="Li Z."/>
            <person name="Yang G."/>
            <person name="Yang S."/>
            <person name="Bolund L."/>
            <person name="Kristiansen K."/>
            <person name="Zheng H."/>
            <person name="Li S."/>
            <person name="Zhang X."/>
            <person name="Yang H."/>
            <person name="Wang J."/>
            <person name="Sun R."/>
            <person name="Zhang B."/>
            <person name="Jiang S."/>
            <person name="Wang J."/>
            <person name="Du Y."/>
            <person name="Li S."/>
        </authorList>
    </citation>
    <scope>NUCLEOTIDE SEQUENCE [LARGE SCALE GENOMIC DNA]</scope>
    <source>
        <strain evidence="2">cv. 9930</strain>
    </source>
</reference>
<organism evidence="1 2">
    <name type="scientific">Cucumis sativus</name>
    <name type="common">Cucumber</name>
    <dbReference type="NCBI Taxonomy" id="3659"/>
    <lineage>
        <taxon>Eukaryota</taxon>
        <taxon>Viridiplantae</taxon>
        <taxon>Streptophyta</taxon>
        <taxon>Embryophyta</taxon>
        <taxon>Tracheophyta</taxon>
        <taxon>Spermatophyta</taxon>
        <taxon>Magnoliopsida</taxon>
        <taxon>eudicotyledons</taxon>
        <taxon>Gunneridae</taxon>
        <taxon>Pentapetalae</taxon>
        <taxon>rosids</taxon>
        <taxon>fabids</taxon>
        <taxon>Cucurbitales</taxon>
        <taxon>Cucurbitaceae</taxon>
        <taxon>Benincaseae</taxon>
        <taxon>Cucumis</taxon>
    </lineage>
</organism>
<evidence type="ECO:0000313" key="2">
    <source>
        <dbReference type="Proteomes" id="UP000029981"/>
    </source>
</evidence>
<proteinExistence type="predicted"/>
<reference evidence="1 2" key="4">
    <citation type="journal article" date="2011" name="BMC Genomics">
        <title>RNA-Seq improves annotation of protein-coding genes in the cucumber genome.</title>
        <authorList>
            <person name="Li Z."/>
            <person name="Zhang Z."/>
            <person name="Yan P."/>
            <person name="Huang S."/>
            <person name="Fei Z."/>
            <person name="Lin K."/>
        </authorList>
    </citation>
    <scope>NUCLEOTIDE SEQUENCE [LARGE SCALE GENOMIC DNA]</scope>
    <source>
        <strain evidence="2">cv. 9930</strain>
    </source>
</reference>
<dbReference type="Gramene" id="KGN60834">
    <property type="protein sequence ID" value="KGN60834"/>
    <property type="gene ID" value="Csa_2G012650"/>
</dbReference>